<dbReference type="InterPro" id="IPR025540">
    <property type="entry name" value="FlK"/>
</dbReference>
<name>A0A7G9GXA9_9FUSO</name>
<proteinExistence type="predicted"/>
<evidence type="ECO:0000256" key="1">
    <source>
        <dbReference type="PIRSR" id="PIRSR014972-1"/>
    </source>
</evidence>
<reference evidence="5 6" key="1">
    <citation type="submission" date="2020-08" db="EMBL/GenBank/DDBJ databases">
        <authorList>
            <person name="Liu C."/>
            <person name="Sun Q."/>
        </authorList>
    </citation>
    <scope>NUCLEOTIDE SEQUENCE [LARGE SCALE GENOMIC DNA]</scope>
    <source>
        <strain evidence="5 6">NSJ-57</strain>
    </source>
</reference>
<keyword evidence="3" id="KW-0694">RNA-binding</keyword>
<dbReference type="PANTHER" id="PTHR36934">
    <property type="entry name" value="BLR0278 PROTEIN"/>
    <property type="match status" value="1"/>
</dbReference>
<feature type="binding site" evidence="2">
    <location>
        <position position="111"/>
    </location>
    <ligand>
        <name>substrate</name>
    </ligand>
</feature>
<dbReference type="Gene3D" id="3.10.129.10">
    <property type="entry name" value="Hotdog Thioesterase"/>
    <property type="match status" value="1"/>
</dbReference>
<feature type="binding site" evidence="2">
    <location>
        <position position="60"/>
    </location>
    <ligand>
        <name>substrate</name>
    </ligand>
</feature>
<feature type="binding site" evidence="2">
    <location>
        <position position="60"/>
    </location>
    <ligand>
        <name>CoA</name>
        <dbReference type="ChEBI" id="CHEBI:57287"/>
    </ligand>
</feature>
<evidence type="ECO:0000313" key="6">
    <source>
        <dbReference type="Proteomes" id="UP000515913"/>
    </source>
</evidence>
<dbReference type="PROSITE" id="PS50889">
    <property type="entry name" value="S4"/>
    <property type="match status" value="1"/>
</dbReference>
<dbReference type="GO" id="GO:0003723">
    <property type="term" value="F:RNA binding"/>
    <property type="evidence" value="ECO:0007669"/>
    <property type="project" value="UniProtKB-KW"/>
</dbReference>
<evidence type="ECO:0000256" key="3">
    <source>
        <dbReference type="PROSITE-ProRule" id="PRU00182"/>
    </source>
</evidence>
<feature type="domain" description="Fluoroacetyl-CoA-specific thioesterase-like" evidence="4">
    <location>
        <begin position="14"/>
        <end position="117"/>
    </location>
</feature>
<dbReference type="PIRSF" id="PIRSF014972">
    <property type="entry name" value="FlK"/>
    <property type="match status" value="1"/>
</dbReference>
<dbReference type="EMBL" id="CP060637">
    <property type="protein sequence ID" value="QNM15441.1"/>
    <property type="molecule type" value="Genomic_DNA"/>
</dbReference>
<dbReference type="PANTHER" id="PTHR36934:SF1">
    <property type="entry name" value="THIOESTERASE DOMAIN-CONTAINING PROTEIN"/>
    <property type="match status" value="1"/>
</dbReference>
<protein>
    <submittedName>
        <fullName evidence="5">Thioesterase family protein</fullName>
    </submittedName>
</protein>
<evidence type="ECO:0000259" key="4">
    <source>
        <dbReference type="Pfam" id="PF22636"/>
    </source>
</evidence>
<dbReference type="Proteomes" id="UP000515913">
    <property type="component" value="Chromosome"/>
</dbReference>
<dbReference type="SUPFAM" id="SSF54637">
    <property type="entry name" value="Thioesterase/thiol ester dehydrase-isomerase"/>
    <property type="match status" value="1"/>
</dbReference>
<feature type="active site" evidence="1">
    <location>
        <position position="41"/>
    </location>
</feature>
<accession>A0A7G9GXA9</accession>
<dbReference type="InterPro" id="IPR054485">
    <property type="entry name" value="FlK-like_dom"/>
</dbReference>
<evidence type="ECO:0000256" key="2">
    <source>
        <dbReference type="PIRSR" id="PIRSR014972-2"/>
    </source>
</evidence>
<feature type="active site" evidence="1">
    <location>
        <position position="33"/>
    </location>
</feature>
<dbReference type="KEGG" id="fho:H9Q81_00955"/>
<dbReference type="AlphaFoldDB" id="A0A7G9GXA9"/>
<evidence type="ECO:0000313" key="5">
    <source>
        <dbReference type="EMBL" id="QNM15441.1"/>
    </source>
</evidence>
<keyword evidence="6" id="KW-1185">Reference proteome</keyword>
<organism evidence="5 6">
    <name type="scientific">Fusobacterium hominis</name>
    <dbReference type="NCBI Taxonomy" id="2764326"/>
    <lineage>
        <taxon>Bacteria</taxon>
        <taxon>Fusobacteriati</taxon>
        <taxon>Fusobacteriota</taxon>
        <taxon>Fusobacteriia</taxon>
        <taxon>Fusobacteriales</taxon>
        <taxon>Fusobacteriaceae</taxon>
        <taxon>Fusobacterium</taxon>
    </lineage>
</organism>
<dbReference type="Pfam" id="PF22636">
    <property type="entry name" value="FlK"/>
    <property type="match status" value="1"/>
</dbReference>
<dbReference type="RefSeq" id="WP_101473456.1">
    <property type="nucleotide sequence ID" value="NZ_CP060637.1"/>
</dbReference>
<gene>
    <name evidence="5" type="ORF">H9Q81_00955</name>
</gene>
<feature type="active site" evidence="1">
    <location>
        <position position="67"/>
    </location>
</feature>
<dbReference type="CDD" id="cd03440">
    <property type="entry name" value="hot_dog"/>
    <property type="match status" value="1"/>
</dbReference>
<dbReference type="InterPro" id="IPR029069">
    <property type="entry name" value="HotDog_dom_sf"/>
</dbReference>
<sequence>MLEKGMTLSLDKVVKAEETAIKVGSGGMEVFATPMLVALMENAAFNLAQNELDNGDTTVGISVNIKHLKANLVGDKLKCVATLVNIDGRRLDFNVKVTQGDIIIGEGEHSRFIVNEEKFLNKLK</sequence>